<comment type="similarity">
    <text evidence="1">Belongs to the DprA/Smf family.</text>
</comment>
<sequence>MNALRSAILWYAVQYDGSWQQIGKAIRDEEPYEPIVYPYEYVTIVDPAYPDCLRRLRYPPWILFYQGHWELAGTPCIGIVGSRQCSMEGLKQTVQVVNRVKHRYTIVSGLAKGIDAASHQAALDTSTIGILGCGIDRIYPKENKILYETMRTHHLIISEYPMGSPPKAFHFPWRNRLIAAFSNALIVIQATYKSGTMLTVKECIDLSVPVYCLPTSFNDSAYPGCNLLISQGANILCGMEDLDEI</sequence>
<feature type="domain" description="Smf/DprA SLOG" evidence="2">
    <location>
        <begin position="41"/>
        <end position="242"/>
    </location>
</feature>
<organism evidence="3 4">
    <name type="scientific">Catenisphaera adipataccumulans</name>
    <dbReference type="NCBI Taxonomy" id="700500"/>
    <lineage>
        <taxon>Bacteria</taxon>
        <taxon>Bacillati</taxon>
        <taxon>Bacillota</taxon>
        <taxon>Erysipelotrichia</taxon>
        <taxon>Erysipelotrichales</taxon>
        <taxon>Erysipelotrichaceae</taxon>
        <taxon>Catenisphaera</taxon>
    </lineage>
</organism>
<dbReference type="PANTHER" id="PTHR43022:SF1">
    <property type="entry name" value="PROTEIN SMF"/>
    <property type="match status" value="1"/>
</dbReference>
<evidence type="ECO:0000313" key="4">
    <source>
        <dbReference type="Proteomes" id="UP000539953"/>
    </source>
</evidence>
<dbReference type="Pfam" id="PF02481">
    <property type="entry name" value="DNA_processg_A"/>
    <property type="match status" value="1"/>
</dbReference>
<evidence type="ECO:0000256" key="1">
    <source>
        <dbReference type="ARBA" id="ARBA00006525"/>
    </source>
</evidence>
<dbReference type="Gene3D" id="3.40.50.450">
    <property type="match status" value="1"/>
</dbReference>
<dbReference type="GO" id="GO:0009294">
    <property type="term" value="P:DNA-mediated transformation"/>
    <property type="evidence" value="ECO:0007669"/>
    <property type="project" value="InterPro"/>
</dbReference>
<protein>
    <submittedName>
        <fullName evidence="3">DNA processing protein</fullName>
    </submittedName>
</protein>
<evidence type="ECO:0000313" key="3">
    <source>
        <dbReference type="EMBL" id="MBB5183922.1"/>
    </source>
</evidence>
<dbReference type="AlphaFoldDB" id="A0A7W8FYE6"/>
<dbReference type="EMBL" id="JACHHK010000010">
    <property type="protein sequence ID" value="MBB5183922.1"/>
    <property type="molecule type" value="Genomic_DNA"/>
</dbReference>
<dbReference type="InterPro" id="IPR057666">
    <property type="entry name" value="DrpA_SLOG"/>
</dbReference>
<reference evidence="3 4" key="1">
    <citation type="submission" date="2020-08" db="EMBL/GenBank/DDBJ databases">
        <title>Genomic Encyclopedia of Type Strains, Phase IV (KMG-IV): sequencing the most valuable type-strain genomes for metagenomic binning, comparative biology and taxonomic classification.</title>
        <authorList>
            <person name="Goeker M."/>
        </authorList>
    </citation>
    <scope>NUCLEOTIDE SEQUENCE [LARGE SCALE GENOMIC DNA]</scope>
    <source>
        <strain evidence="3 4">DSM 25799</strain>
    </source>
</reference>
<proteinExistence type="inferred from homology"/>
<dbReference type="Proteomes" id="UP000539953">
    <property type="component" value="Unassembled WGS sequence"/>
</dbReference>
<evidence type="ECO:0000259" key="2">
    <source>
        <dbReference type="Pfam" id="PF02481"/>
    </source>
</evidence>
<name>A0A7W8FYE6_9FIRM</name>
<gene>
    <name evidence="3" type="ORF">HNQ47_001970</name>
</gene>
<comment type="caution">
    <text evidence="3">The sequence shown here is derived from an EMBL/GenBank/DDBJ whole genome shotgun (WGS) entry which is preliminary data.</text>
</comment>
<accession>A0A7W8FYE6</accession>
<keyword evidence="4" id="KW-1185">Reference proteome</keyword>
<dbReference type="InterPro" id="IPR003488">
    <property type="entry name" value="DprA"/>
</dbReference>
<dbReference type="SUPFAM" id="SSF102405">
    <property type="entry name" value="MCP/YpsA-like"/>
    <property type="match status" value="1"/>
</dbReference>
<dbReference type="RefSeq" id="WP_183329217.1">
    <property type="nucleotide sequence ID" value="NZ_JACHHK010000010.1"/>
</dbReference>
<dbReference type="PANTHER" id="PTHR43022">
    <property type="entry name" value="PROTEIN SMF"/>
    <property type="match status" value="1"/>
</dbReference>